<protein>
    <submittedName>
        <fullName evidence="1">Uracil-DNA glycosylase</fullName>
    </submittedName>
</protein>
<dbReference type="RefSeq" id="WP_109919634.1">
    <property type="nucleotide sequence ID" value="NZ_QGLF01000001.1"/>
</dbReference>
<comment type="caution">
    <text evidence="1">The sequence shown here is derived from an EMBL/GenBank/DDBJ whole genome shotgun (WGS) entry which is preliminary data.</text>
</comment>
<sequence length="243" mass="25752">MTYPFDEACAGLGPDWLAIVEAAARRVDPAYLAALSGQEWLPGPALMLAALRLVPIEGVRAVLIGESPYPRAQSARGEAFYDGAVGPLWGPGGLAKPVNRATSLRNIMKMLLVAAGHISADARAEEIAALDPGALGLVATMDELFRRIRAEGILCLNAIPVLTAAKARDAKAWSGFMDVFLAGLHRARPDATLLLFGNFARNLGQLPGAAGFSVLAAEHPYNIGFINDPAVQAFFRPLDLLRA</sequence>
<gene>
    <name evidence="1" type="ORF">DKG75_03280</name>
</gene>
<dbReference type="EMBL" id="QGLF01000001">
    <property type="protein sequence ID" value="PWR23602.1"/>
    <property type="molecule type" value="Genomic_DNA"/>
</dbReference>
<evidence type="ECO:0000313" key="1">
    <source>
        <dbReference type="EMBL" id="PWR23602.1"/>
    </source>
</evidence>
<proteinExistence type="predicted"/>
<dbReference type="AlphaFoldDB" id="A0A317EAM5"/>
<dbReference type="Gene3D" id="3.40.470.10">
    <property type="entry name" value="Uracil-DNA glycosylase-like domain"/>
    <property type="match status" value="1"/>
</dbReference>
<dbReference type="SUPFAM" id="SSF52141">
    <property type="entry name" value="Uracil-DNA glycosylase-like"/>
    <property type="match status" value="1"/>
</dbReference>
<accession>A0A317EAM5</accession>
<dbReference type="OrthoDB" id="9804372at2"/>
<dbReference type="Proteomes" id="UP000246077">
    <property type="component" value="Unassembled WGS sequence"/>
</dbReference>
<name>A0A317EAM5_9PROT</name>
<evidence type="ECO:0000313" key="2">
    <source>
        <dbReference type="Proteomes" id="UP000246077"/>
    </source>
</evidence>
<keyword evidence="2" id="KW-1185">Reference proteome</keyword>
<organism evidence="1 2">
    <name type="scientific">Zavarzinia compransoris</name>
    <dbReference type="NCBI Taxonomy" id="1264899"/>
    <lineage>
        <taxon>Bacteria</taxon>
        <taxon>Pseudomonadati</taxon>
        <taxon>Pseudomonadota</taxon>
        <taxon>Alphaproteobacteria</taxon>
        <taxon>Rhodospirillales</taxon>
        <taxon>Zavarziniaceae</taxon>
        <taxon>Zavarzinia</taxon>
    </lineage>
</organism>
<reference evidence="2" key="1">
    <citation type="submission" date="2018-05" db="EMBL/GenBank/DDBJ databases">
        <title>Zavarzinia sp. HR-AS.</title>
        <authorList>
            <person name="Lee Y."/>
            <person name="Jeon C.O."/>
        </authorList>
    </citation>
    <scope>NUCLEOTIDE SEQUENCE [LARGE SCALE GENOMIC DNA]</scope>
    <source>
        <strain evidence="2">DSM 1231</strain>
    </source>
</reference>
<dbReference type="InterPro" id="IPR036895">
    <property type="entry name" value="Uracil-DNA_glycosylase-like_sf"/>
</dbReference>